<proteinExistence type="predicted"/>
<feature type="region of interest" description="Disordered" evidence="1">
    <location>
        <begin position="29"/>
        <end position="52"/>
    </location>
</feature>
<dbReference type="EMBL" id="JAFIQS010000019">
    <property type="protein sequence ID" value="KAG5162318.1"/>
    <property type="molecule type" value="Genomic_DNA"/>
</dbReference>
<comment type="caution">
    <text evidence="3">The sequence shown here is derived from an EMBL/GenBank/DDBJ whole genome shotgun (WGS) entry which is preliminary data.</text>
</comment>
<dbReference type="InterPro" id="IPR036047">
    <property type="entry name" value="F-box-like_dom_sf"/>
</dbReference>
<protein>
    <recommendedName>
        <fullName evidence="2">F-box domain-containing protein</fullName>
    </recommendedName>
</protein>
<name>A0A8H8CE71_PSICU</name>
<dbReference type="InterPro" id="IPR001810">
    <property type="entry name" value="F-box_dom"/>
</dbReference>
<dbReference type="Pfam" id="PF12937">
    <property type="entry name" value="F-box-like"/>
    <property type="match status" value="1"/>
</dbReference>
<evidence type="ECO:0000313" key="3">
    <source>
        <dbReference type="EMBL" id="KAG5162318.1"/>
    </source>
</evidence>
<accession>A0A8H8CE71</accession>
<sequence>MTSFLKHLVKTINTYIALLAENSVPDQSPLKGQVLREPSSVSQKRKRMDGEKKEILRKKCRVTSSILQPAAEFLDLPHDIHHLIISQFLDPVDILSLAHTSNALRALCYDLYLERQGVLQIGICSESDICKRHMTIRITEYIPRLALFILLSALSSDHFSRVRACLWIDLASLYYFEDMIFNFLEESQLVVAGLYFSYGCKSLQALSSEVPGQMSRLLASIGTSCTLLHIWERSESNRAMTAMRFSRPNSGSNRIHNIHRAADSVLSMDLTLSIFDSPSTRTLAPLLLKGSSITSLVLSCANTAMLLNILDEVQMPALLTMGLFVLSDVSGISFPSQFFSQHPTLQRLTVTNSGSDSVNGVPQESILNLPPLRAITISSNYYGWTMTDESLLSSVVVRLLVKAATRQSNSSIPHFPFCLHFPGRIRYHTRSYDDCICFPQSHEQLAFNIYALIIQLPSIVVDNSKSEDWAAFNLLIKVAKLVS</sequence>
<dbReference type="SUPFAM" id="SSF81383">
    <property type="entry name" value="F-box domain"/>
    <property type="match status" value="1"/>
</dbReference>
<gene>
    <name evidence="3" type="ORF">JR316_012641</name>
</gene>
<dbReference type="AlphaFoldDB" id="A0A8H8CE71"/>
<feature type="domain" description="F-box" evidence="2">
    <location>
        <begin position="73"/>
        <end position="113"/>
    </location>
</feature>
<evidence type="ECO:0000256" key="1">
    <source>
        <dbReference type="SAM" id="MobiDB-lite"/>
    </source>
</evidence>
<reference evidence="3" key="1">
    <citation type="submission" date="2021-02" db="EMBL/GenBank/DDBJ databases">
        <title>Psilocybe cubensis genome.</title>
        <authorList>
            <person name="Mckernan K.J."/>
            <person name="Crawford S."/>
            <person name="Trippe A."/>
            <person name="Kane L.T."/>
            <person name="Mclaughlin S."/>
        </authorList>
    </citation>
    <scope>NUCLEOTIDE SEQUENCE [LARGE SCALE GENOMIC DNA]</scope>
    <source>
        <strain evidence="3">MGC-MH-2018</strain>
    </source>
</reference>
<evidence type="ECO:0000259" key="2">
    <source>
        <dbReference type="Pfam" id="PF12937"/>
    </source>
</evidence>
<organism evidence="3">
    <name type="scientific">Psilocybe cubensis</name>
    <name type="common">Psychedelic mushroom</name>
    <name type="synonym">Stropharia cubensis</name>
    <dbReference type="NCBI Taxonomy" id="181762"/>
    <lineage>
        <taxon>Eukaryota</taxon>
        <taxon>Fungi</taxon>
        <taxon>Dikarya</taxon>
        <taxon>Basidiomycota</taxon>
        <taxon>Agaricomycotina</taxon>
        <taxon>Agaricomycetes</taxon>
        <taxon>Agaricomycetidae</taxon>
        <taxon>Agaricales</taxon>
        <taxon>Agaricineae</taxon>
        <taxon>Strophariaceae</taxon>
        <taxon>Psilocybe</taxon>
    </lineage>
</organism>